<organism evidence="2 3">
    <name type="scientific">Virgibacillus profundi</name>
    <dbReference type="NCBI Taxonomy" id="2024555"/>
    <lineage>
        <taxon>Bacteria</taxon>
        <taxon>Bacillati</taxon>
        <taxon>Bacillota</taxon>
        <taxon>Bacilli</taxon>
        <taxon>Bacillales</taxon>
        <taxon>Bacillaceae</taxon>
        <taxon>Virgibacillus</taxon>
    </lineage>
</organism>
<accession>A0A2A2I9C5</accession>
<reference evidence="2 3" key="1">
    <citation type="submission" date="2017-08" db="EMBL/GenBank/DDBJ databases">
        <title>Virgibacillus indicus sp. nov. and Virgibacillus profoundi sp. nov, two moderately halophilic bacteria isolated from marine sediment by using the Microfluidic Streak Plate.</title>
        <authorList>
            <person name="Xu B."/>
            <person name="Hu B."/>
            <person name="Wang J."/>
            <person name="Zhu Y."/>
            <person name="Huang L."/>
            <person name="Du W."/>
            <person name="Huang Y."/>
        </authorList>
    </citation>
    <scope>NUCLEOTIDE SEQUENCE [LARGE SCALE GENOMIC DNA]</scope>
    <source>
        <strain evidence="2 3">IO3-P3-H5</strain>
    </source>
</reference>
<gene>
    <name evidence="2" type="ORF">CIL05_19060</name>
</gene>
<dbReference type="Proteomes" id="UP000218887">
    <property type="component" value="Unassembled WGS sequence"/>
</dbReference>
<keyword evidence="1" id="KW-0472">Membrane</keyword>
<protein>
    <submittedName>
        <fullName evidence="2">Uncharacterized protein</fullName>
    </submittedName>
</protein>
<name>A0A2A2I9C5_9BACI</name>
<keyword evidence="1" id="KW-0812">Transmembrane</keyword>
<keyword evidence="3" id="KW-1185">Reference proteome</keyword>
<dbReference type="AlphaFoldDB" id="A0A2A2I9C5"/>
<sequence>MKQKGKLIKIAGWILFLFAFGFFCLQMGYLFAHERFQVEYIDNRLFYLINISCVICLSLAIFLLLTLTKKWKWIGTGVVIVFIIVNGVLLTFSNQEVKNITSISPNFKQVLSIKENIESGNAVYYRSYYGILARPQEKLPYVTDGEFQVEWLANDVAAVTYKAADNTIHQFIGTYGDRGTGRSYYYVGAEIHGRWKGNNAEVVSNTEGITVTQNGKTELFEWDNIVQFGTLAVVLMKNNEAAWTIALNENFQMHSNSAIPPSGEISLYQATMEKNKPIILQNTTSN</sequence>
<dbReference type="RefSeq" id="WP_095657131.1">
    <property type="nucleotide sequence ID" value="NZ_NPOA01000016.1"/>
</dbReference>
<evidence type="ECO:0000313" key="3">
    <source>
        <dbReference type="Proteomes" id="UP000218887"/>
    </source>
</evidence>
<evidence type="ECO:0000313" key="2">
    <source>
        <dbReference type="EMBL" id="PAV27968.1"/>
    </source>
</evidence>
<keyword evidence="1" id="KW-1133">Transmembrane helix</keyword>
<evidence type="ECO:0000256" key="1">
    <source>
        <dbReference type="SAM" id="Phobius"/>
    </source>
</evidence>
<feature type="transmembrane region" description="Helical" evidence="1">
    <location>
        <begin position="73"/>
        <end position="92"/>
    </location>
</feature>
<dbReference type="EMBL" id="NPOA01000016">
    <property type="protein sequence ID" value="PAV27968.1"/>
    <property type="molecule type" value="Genomic_DNA"/>
</dbReference>
<proteinExistence type="predicted"/>
<feature type="transmembrane region" description="Helical" evidence="1">
    <location>
        <begin position="44"/>
        <end position="66"/>
    </location>
</feature>
<comment type="caution">
    <text evidence="2">The sequence shown here is derived from an EMBL/GenBank/DDBJ whole genome shotgun (WGS) entry which is preliminary data.</text>
</comment>
<feature type="transmembrane region" description="Helical" evidence="1">
    <location>
        <begin position="12"/>
        <end position="32"/>
    </location>
</feature>
<dbReference type="OrthoDB" id="2193366at2"/>